<dbReference type="InterPro" id="IPR036568">
    <property type="entry name" value="GGCT-like_sf"/>
</dbReference>
<dbReference type="GO" id="GO:0005829">
    <property type="term" value="C:cytosol"/>
    <property type="evidence" value="ECO:0007669"/>
    <property type="project" value="TreeGrafter"/>
</dbReference>
<dbReference type="AlphaFoldDB" id="A0A1B1Z203"/>
<dbReference type="STRING" id="255247.ABE41_005020"/>
<evidence type="ECO:0000313" key="5">
    <source>
        <dbReference type="EMBL" id="ANX11359.1"/>
    </source>
</evidence>
<dbReference type="GO" id="GO:0061929">
    <property type="term" value="F:gamma-glutamylaminecyclotransferase activity"/>
    <property type="evidence" value="ECO:0007669"/>
    <property type="project" value="InterPro"/>
</dbReference>
<dbReference type="EMBL" id="CP016761">
    <property type="protein sequence ID" value="ANX11359.1"/>
    <property type="molecule type" value="Genomic_DNA"/>
</dbReference>
<dbReference type="RefSeq" id="WP_066294638.1">
    <property type="nucleotide sequence ID" value="NZ_CP016761.1"/>
</dbReference>
<feature type="domain" description="Gamma-glutamylcyclotransferase AIG2-like" evidence="4">
    <location>
        <begin position="6"/>
        <end position="123"/>
    </location>
</feature>
<dbReference type="PANTHER" id="PTHR12510:SF4">
    <property type="entry name" value="GAMMA-GLUTAMYLAMINECYCLOTRANSFERASE"/>
    <property type="match status" value="1"/>
</dbReference>
<reference evidence="5 6" key="1">
    <citation type="submission" date="2016-08" db="EMBL/GenBank/DDBJ databases">
        <title>Complete genome sequence of Fictibacillus arsenicus G25-54, a strain with toxicity to nematodes and a potential arsenic-resistance activity.</title>
        <authorList>
            <person name="Zheng Z."/>
        </authorList>
    </citation>
    <scope>NUCLEOTIDE SEQUENCE [LARGE SCALE GENOMIC DNA]</scope>
    <source>
        <strain evidence="5 6">G25-54</strain>
    </source>
</reference>
<dbReference type="Proteomes" id="UP000077412">
    <property type="component" value="Chromosome"/>
</dbReference>
<name>A0A1B1Z203_9BACL</name>
<comment type="similarity">
    <text evidence="1 3">Belongs to the gamma-glutamylcyclotransferase family.</text>
</comment>
<dbReference type="Pfam" id="PF06094">
    <property type="entry name" value="GGACT"/>
    <property type="match status" value="1"/>
</dbReference>
<dbReference type="PANTHER" id="PTHR12510">
    <property type="entry name" value="TROPONIN C-AKIN-1 PROTEIN"/>
    <property type="match status" value="1"/>
</dbReference>
<dbReference type="CDD" id="cd06661">
    <property type="entry name" value="GGCT_like"/>
    <property type="match status" value="1"/>
</dbReference>
<evidence type="ECO:0000256" key="1">
    <source>
        <dbReference type="ARBA" id="ARBA00008861"/>
    </source>
</evidence>
<organism evidence="5 6">
    <name type="scientific">Fictibacillus arsenicus</name>
    <dbReference type="NCBI Taxonomy" id="255247"/>
    <lineage>
        <taxon>Bacteria</taxon>
        <taxon>Bacillati</taxon>
        <taxon>Bacillota</taxon>
        <taxon>Bacilli</taxon>
        <taxon>Bacillales</taxon>
        <taxon>Fictibacillaceae</taxon>
        <taxon>Fictibacillus</taxon>
    </lineage>
</organism>
<sequence>MKDHLVFVYGTLRKGEKYSYYLNKAECLEENCTIEGQLYDTGWGYPALLLESGIVPVKGELYRVSSEQLKELDRLEDYEEYGANNLYERIITKVTTEKGEQEAIVYVMASIKDHFNKIDGNDWILRKK</sequence>
<dbReference type="KEGG" id="far:ABE41_005020"/>
<evidence type="ECO:0000259" key="4">
    <source>
        <dbReference type="Pfam" id="PF06094"/>
    </source>
</evidence>
<dbReference type="InterPro" id="IPR009288">
    <property type="entry name" value="AIG2-like_dom"/>
</dbReference>
<evidence type="ECO:0000256" key="2">
    <source>
        <dbReference type="PIRSR" id="PIRSR639126-1"/>
    </source>
</evidence>
<dbReference type="SUPFAM" id="SSF110857">
    <property type="entry name" value="Gamma-glutamyl cyclotransferase-like"/>
    <property type="match status" value="1"/>
</dbReference>
<accession>A0A1B1Z203</accession>
<dbReference type="Gene3D" id="3.10.490.10">
    <property type="entry name" value="Gamma-glutamyl cyclotransferase-like"/>
    <property type="match status" value="1"/>
</dbReference>
<protein>
    <recommendedName>
        <fullName evidence="3">Gamma-glutamylcyclotransferase family protein</fullName>
    </recommendedName>
</protein>
<dbReference type="InterPro" id="IPR013024">
    <property type="entry name" value="GGCT-like"/>
</dbReference>
<feature type="active site" description="Proton acceptor" evidence="2">
    <location>
        <position position="76"/>
    </location>
</feature>
<evidence type="ECO:0000256" key="3">
    <source>
        <dbReference type="RuleBase" id="RU367036"/>
    </source>
</evidence>
<evidence type="ECO:0000313" key="6">
    <source>
        <dbReference type="Proteomes" id="UP000077412"/>
    </source>
</evidence>
<gene>
    <name evidence="5" type="ORF">ABE41_005020</name>
</gene>
<dbReference type="InterPro" id="IPR039126">
    <property type="entry name" value="GGACT"/>
</dbReference>
<proteinExistence type="inferred from homology"/>
<keyword evidence="6" id="KW-1185">Reference proteome</keyword>